<feature type="transmembrane region" description="Helical" evidence="4">
    <location>
        <begin position="83"/>
        <end position="100"/>
    </location>
</feature>
<reference evidence="6" key="1">
    <citation type="journal article" date="2020" name="mSystems">
        <title>Genome- and Community-Level Interaction Insights into Carbon Utilization and Element Cycling Functions of Hydrothermarchaeota in Hydrothermal Sediment.</title>
        <authorList>
            <person name="Zhou Z."/>
            <person name="Liu Y."/>
            <person name="Xu W."/>
            <person name="Pan J."/>
            <person name="Luo Z.H."/>
            <person name="Li M."/>
        </authorList>
    </citation>
    <scope>NUCLEOTIDE SEQUENCE [LARGE SCALE GENOMIC DNA]</scope>
    <source>
        <strain evidence="6">SpSt-210</strain>
    </source>
</reference>
<feature type="transmembrane region" description="Helical" evidence="4">
    <location>
        <begin position="415"/>
        <end position="434"/>
    </location>
</feature>
<dbReference type="AlphaFoldDB" id="A0A831X1C5"/>
<evidence type="ECO:0000256" key="4">
    <source>
        <dbReference type="SAM" id="Phobius"/>
    </source>
</evidence>
<dbReference type="InterPro" id="IPR020846">
    <property type="entry name" value="MFS_dom"/>
</dbReference>
<feature type="transmembrane region" description="Helical" evidence="4">
    <location>
        <begin position="49"/>
        <end position="71"/>
    </location>
</feature>
<keyword evidence="3 4" id="KW-0472">Membrane</keyword>
<dbReference type="InterPro" id="IPR036259">
    <property type="entry name" value="MFS_trans_sf"/>
</dbReference>
<evidence type="ECO:0000313" key="6">
    <source>
        <dbReference type="EMBL" id="HEG92034.1"/>
    </source>
</evidence>
<comment type="caution">
    <text evidence="6">The sequence shown here is derived from an EMBL/GenBank/DDBJ whole genome shotgun (WGS) entry which is preliminary data.</text>
</comment>
<protein>
    <submittedName>
        <fullName evidence="6">MFS transporter</fullName>
    </submittedName>
</protein>
<feature type="transmembrane region" description="Helical" evidence="4">
    <location>
        <begin position="107"/>
        <end position="128"/>
    </location>
</feature>
<feature type="transmembrane region" description="Helical" evidence="4">
    <location>
        <begin position="261"/>
        <end position="285"/>
    </location>
</feature>
<proteinExistence type="predicted"/>
<dbReference type="PROSITE" id="PS50850">
    <property type="entry name" value="MFS"/>
    <property type="match status" value="1"/>
</dbReference>
<dbReference type="EMBL" id="DSIY01000264">
    <property type="protein sequence ID" value="HEG92034.1"/>
    <property type="molecule type" value="Genomic_DNA"/>
</dbReference>
<dbReference type="Gene3D" id="1.20.1250.20">
    <property type="entry name" value="MFS general substrate transporter like domains"/>
    <property type="match status" value="2"/>
</dbReference>
<dbReference type="GO" id="GO:0022857">
    <property type="term" value="F:transmembrane transporter activity"/>
    <property type="evidence" value="ECO:0007669"/>
    <property type="project" value="InterPro"/>
</dbReference>
<feature type="transmembrane region" description="Helical" evidence="4">
    <location>
        <begin position="297"/>
        <end position="317"/>
    </location>
</feature>
<accession>A0A831X1C5</accession>
<feature type="transmembrane region" description="Helical" evidence="4">
    <location>
        <begin position="329"/>
        <end position="352"/>
    </location>
</feature>
<dbReference type="Pfam" id="PF07690">
    <property type="entry name" value="MFS_1"/>
    <property type="match status" value="1"/>
</dbReference>
<keyword evidence="2 4" id="KW-1133">Transmembrane helix</keyword>
<feature type="domain" description="Major facilitator superfamily (MFS) profile" evidence="5">
    <location>
        <begin position="33"/>
        <end position="441"/>
    </location>
</feature>
<organism evidence="6">
    <name type="scientific">Thermorudis peleae</name>
    <dbReference type="NCBI Taxonomy" id="1382356"/>
    <lineage>
        <taxon>Bacteria</taxon>
        <taxon>Pseudomonadati</taxon>
        <taxon>Thermomicrobiota</taxon>
        <taxon>Thermomicrobia</taxon>
        <taxon>Thermomicrobia incertae sedis</taxon>
        <taxon>Thermorudis</taxon>
    </lineage>
</organism>
<name>A0A831X1C5_9BACT</name>
<feature type="transmembrane region" description="Helical" evidence="4">
    <location>
        <begin position="169"/>
        <end position="191"/>
    </location>
</feature>
<dbReference type="InterPro" id="IPR011701">
    <property type="entry name" value="MFS"/>
</dbReference>
<evidence type="ECO:0000259" key="5">
    <source>
        <dbReference type="PROSITE" id="PS50850"/>
    </source>
</evidence>
<dbReference type="PANTHER" id="PTHR23520:SF5">
    <property type="entry name" value="TRANSPORTER, PUTATIVE (AFU_ORTHOLOGUE AFUA_3G04000)-RELATED"/>
    <property type="match status" value="1"/>
</dbReference>
<evidence type="ECO:0000256" key="3">
    <source>
        <dbReference type="ARBA" id="ARBA00023136"/>
    </source>
</evidence>
<feature type="transmembrane region" description="Helical" evidence="4">
    <location>
        <begin position="211"/>
        <end position="230"/>
    </location>
</feature>
<feature type="transmembrane region" description="Helical" evidence="4">
    <location>
        <begin position="134"/>
        <end position="157"/>
    </location>
</feature>
<gene>
    <name evidence="6" type="ORF">ENP34_11450</name>
</gene>
<evidence type="ECO:0000256" key="1">
    <source>
        <dbReference type="ARBA" id="ARBA00022692"/>
    </source>
</evidence>
<keyword evidence="1 4" id="KW-0812">Transmembrane</keyword>
<dbReference type="PANTHER" id="PTHR23520">
    <property type="entry name" value="TRANSPORTER, PUTATIVE (AFU_ORTHOLOGUE AFUA_3G04000)-RELATED"/>
    <property type="match status" value="1"/>
</dbReference>
<sequence>MEVIGILAAKRPGWSWTAQGDMPAVTTLLGDILRYLASIGSFQRDIKLFLIYSLFSNIGIGAFALLFNLYLVELGYREDVIGLFNGLSTVALAVGALMLGRMLNRFGSWWCITYGTAAYVAASVLLAFMTDRLAILVVGALQGIGTAFIFVPLMPFVIEHARPETRSTVAALSLSLTSVSATIGSLVGGWAPRLLGPLFGLAVPGVGSFRLGLLLSLILTALALVPMLLMRQARYQQTQFTAQHLLVTSEERREREARRHALAFVLTGGLLSLGAGAVIPFYNVFLASIGLRASTIGVIYALASLLGAVLGLFAPVLARRLGSLDAILVIRLMPVPFYLLLLLIPTVPIAIAAHIVRAISISMAWPIDSTMVADILPPSARANAFSLRSAAWNLGFALASFLAGPVIVAAGYGPVFLAFVFFSVLSMVVFALNFRGHPAAGRREQAVAKGS</sequence>
<evidence type="ECO:0000256" key="2">
    <source>
        <dbReference type="ARBA" id="ARBA00022989"/>
    </source>
</evidence>
<dbReference type="SUPFAM" id="SSF103473">
    <property type="entry name" value="MFS general substrate transporter"/>
    <property type="match status" value="1"/>
</dbReference>